<dbReference type="Proteomes" id="UP000297245">
    <property type="component" value="Unassembled WGS sequence"/>
</dbReference>
<accession>A0A4S8KT03</accession>
<keyword evidence="3" id="KW-1185">Reference proteome</keyword>
<evidence type="ECO:0000313" key="2">
    <source>
        <dbReference type="EMBL" id="THU78964.1"/>
    </source>
</evidence>
<dbReference type="AlphaFoldDB" id="A0A4S8KT03"/>
<feature type="region of interest" description="Disordered" evidence="1">
    <location>
        <begin position="36"/>
        <end position="101"/>
    </location>
</feature>
<sequence length="101" mass="10610">MPRSPPQPSVEINRLVLLAPDGCEKVAVLETVHAPAPVTPASAAPGTLLGPDPVQMNTFEKPCSEDVSPERSDLGGSDDEEARSSEVSESCSAEEPPEERS</sequence>
<feature type="compositionally biased region" description="Low complexity" evidence="1">
    <location>
        <begin position="36"/>
        <end position="45"/>
    </location>
</feature>
<organism evidence="2 3">
    <name type="scientific">Dendrothele bispora (strain CBS 962.96)</name>
    <dbReference type="NCBI Taxonomy" id="1314807"/>
    <lineage>
        <taxon>Eukaryota</taxon>
        <taxon>Fungi</taxon>
        <taxon>Dikarya</taxon>
        <taxon>Basidiomycota</taxon>
        <taxon>Agaricomycotina</taxon>
        <taxon>Agaricomycetes</taxon>
        <taxon>Agaricomycetidae</taxon>
        <taxon>Agaricales</taxon>
        <taxon>Agaricales incertae sedis</taxon>
        <taxon>Dendrothele</taxon>
    </lineage>
</organism>
<dbReference type="EMBL" id="ML180102">
    <property type="protein sequence ID" value="THU78964.1"/>
    <property type="molecule type" value="Genomic_DNA"/>
</dbReference>
<protein>
    <submittedName>
        <fullName evidence="2">Uncharacterized protein</fullName>
    </submittedName>
</protein>
<feature type="compositionally biased region" description="Basic and acidic residues" evidence="1">
    <location>
        <begin position="62"/>
        <end position="73"/>
    </location>
</feature>
<evidence type="ECO:0000256" key="1">
    <source>
        <dbReference type="SAM" id="MobiDB-lite"/>
    </source>
</evidence>
<name>A0A4S8KT03_DENBC</name>
<proteinExistence type="predicted"/>
<evidence type="ECO:0000313" key="3">
    <source>
        <dbReference type="Proteomes" id="UP000297245"/>
    </source>
</evidence>
<reference evidence="2 3" key="1">
    <citation type="journal article" date="2019" name="Nat. Ecol. Evol.">
        <title>Megaphylogeny resolves global patterns of mushroom evolution.</title>
        <authorList>
            <person name="Varga T."/>
            <person name="Krizsan K."/>
            <person name="Foldi C."/>
            <person name="Dima B."/>
            <person name="Sanchez-Garcia M."/>
            <person name="Sanchez-Ramirez S."/>
            <person name="Szollosi G.J."/>
            <person name="Szarkandi J.G."/>
            <person name="Papp V."/>
            <person name="Albert L."/>
            <person name="Andreopoulos W."/>
            <person name="Angelini C."/>
            <person name="Antonin V."/>
            <person name="Barry K.W."/>
            <person name="Bougher N.L."/>
            <person name="Buchanan P."/>
            <person name="Buyck B."/>
            <person name="Bense V."/>
            <person name="Catcheside P."/>
            <person name="Chovatia M."/>
            <person name="Cooper J."/>
            <person name="Damon W."/>
            <person name="Desjardin D."/>
            <person name="Finy P."/>
            <person name="Geml J."/>
            <person name="Haridas S."/>
            <person name="Hughes K."/>
            <person name="Justo A."/>
            <person name="Karasinski D."/>
            <person name="Kautmanova I."/>
            <person name="Kiss B."/>
            <person name="Kocsube S."/>
            <person name="Kotiranta H."/>
            <person name="LaButti K.M."/>
            <person name="Lechner B.E."/>
            <person name="Liimatainen K."/>
            <person name="Lipzen A."/>
            <person name="Lukacs Z."/>
            <person name="Mihaltcheva S."/>
            <person name="Morgado L.N."/>
            <person name="Niskanen T."/>
            <person name="Noordeloos M.E."/>
            <person name="Ohm R.A."/>
            <person name="Ortiz-Santana B."/>
            <person name="Ovrebo C."/>
            <person name="Racz N."/>
            <person name="Riley R."/>
            <person name="Savchenko A."/>
            <person name="Shiryaev A."/>
            <person name="Soop K."/>
            <person name="Spirin V."/>
            <person name="Szebenyi C."/>
            <person name="Tomsovsky M."/>
            <person name="Tulloss R.E."/>
            <person name="Uehling J."/>
            <person name="Grigoriev I.V."/>
            <person name="Vagvolgyi C."/>
            <person name="Papp T."/>
            <person name="Martin F.M."/>
            <person name="Miettinen O."/>
            <person name="Hibbett D.S."/>
            <person name="Nagy L.G."/>
        </authorList>
    </citation>
    <scope>NUCLEOTIDE SEQUENCE [LARGE SCALE GENOMIC DNA]</scope>
    <source>
        <strain evidence="2 3">CBS 962.96</strain>
    </source>
</reference>
<gene>
    <name evidence="2" type="ORF">K435DRAFT_876046</name>
</gene>
<feature type="compositionally biased region" description="Low complexity" evidence="1">
    <location>
        <begin position="85"/>
        <end position="94"/>
    </location>
</feature>